<evidence type="ECO:0000259" key="1">
    <source>
        <dbReference type="Pfam" id="PF25250"/>
    </source>
</evidence>
<protein>
    <recommendedName>
        <fullName evidence="1">DUF7852 domain-containing protein</fullName>
    </recommendedName>
</protein>
<sequence>MRIPWDNKRNMQKSHFNPKKYGENTMSYPWINYEEMTIIINKQKAVFTLYATPHFQHINETNTENSDSICESDTKQGSVDTVEMGSVVETYRRKKRSKLNKKCTCYKKIKNSSDIRKSNTKMKYIDTVEVCDLVEINKRQKRLKLRKKCNRLKKKLLQEPYKTYEAHTPDDVCKIDSPIKLKKHADLHSTTIKIPYSTFSKLHNYLHPCIIDNTITVADPKHYPEIKDDNLVNKYPQHECDDDSDTNHTNEVHQHFGVRSATIKIPFYAFVKIYNLLHPPSCAIFVRHAPKDTLVNHGIKENLGMSQGNEFCKHAGVHSKTIKIPYATFSKLHNYLHPCMLDNTISAADPKHYPVIKDDKLVNEYQHHEYDDDCDTNHTNEMCKHARVHTTTIKIPFYAFAKIYNLLHPPNCAIFSHKHSLKIEHVSKRDKYDDDCESSNSHPFHISSGVRSSSIKIPISTFVDIDNFLHPAIFGSTTQNTFKFIDHSKMLDTITYYHEQPYCHLVGFKSHEIILLTDSVYRASAKDNNKSVVVPLHDPQSVKKRESHNQICPYHESLNMRVPVVVGEYSIEICLEKDVRFEEKINMVKEITKEVILTNCKFVPADFSNSTADGSREALSGKLFIEGYINQHIEYNAVHHGNEKFIPKVPSFHSLHQKIVVDLMIDLLQVQKITFGQKGL</sequence>
<dbReference type="InterPro" id="IPR057174">
    <property type="entry name" value="DUF7852"/>
</dbReference>
<organism evidence="2 3">
    <name type="scientific">Paenisporosarcina antarctica</name>
    <dbReference type="NCBI Taxonomy" id="417367"/>
    <lineage>
        <taxon>Bacteria</taxon>
        <taxon>Bacillati</taxon>
        <taxon>Bacillota</taxon>
        <taxon>Bacilli</taxon>
        <taxon>Bacillales</taxon>
        <taxon>Caryophanaceae</taxon>
        <taxon>Paenisporosarcina</taxon>
    </lineage>
</organism>
<feature type="domain" description="DUF7852" evidence="1">
    <location>
        <begin position="448"/>
        <end position="673"/>
    </location>
</feature>
<keyword evidence="3" id="KW-1185">Reference proteome</keyword>
<dbReference type="KEGG" id="panc:E2636_17260"/>
<dbReference type="NCBIfam" id="NF045793">
    <property type="entry name" value="BC_2427_fam"/>
    <property type="match status" value="1"/>
</dbReference>
<proteinExistence type="predicted"/>
<dbReference type="EMBL" id="CP038015">
    <property type="protein sequence ID" value="QBP42777.1"/>
    <property type="molecule type" value="Genomic_DNA"/>
</dbReference>
<reference evidence="2 3" key="1">
    <citation type="submission" date="2019-03" db="EMBL/GenBank/DDBJ databases">
        <title>Complete genome sequence of Paenisporosarcina antarctica CGMCC 1.6503T.</title>
        <authorList>
            <person name="Rong J.-C."/>
            <person name="Chi N.-Y."/>
            <person name="Zhang Q.-F."/>
        </authorList>
    </citation>
    <scope>NUCLEOTIDE SEQUENCE [LARGE SCALE GENOMIC DNA]</scope>
    <source>
        <strain evidence="2 3">CGMCC 1.6503</strain>
    </source>
</reference>
<dbReference type="Proteomes" id="UP000294292">
    <property type="component" value="Chromosome"/>
</dbReference>
<evidence type="ECO:0000313" key="2">
    <source>
        <dbReference type="EMBL" id="QBP42777.1"/>
    </source>
</evidence>
<dbReference type="Pfam" id="PF25250">
    <property type="entry name" value="DUF7852"/>
    <property type="match status" value="1"/>
</dbReference>
<dbReference type="RefSeq" id="WP_134211475.1">
    <property type="nucleotide sequence ID" value="NZ_CP038015.1"/>
</dbReference>
<gene>
    <name evidence="2" type="ORF">E2636_17260</name>
</gene>
<evidence type="ECO:0000313" key="3">
    <source>
        <dbReference type="Proteomes" id="UP000294292"/>
    </source>
</evidence>
<accession>A0A4P7A1S8</accession>
<name>A0A4P7A1S8_9BACL</name>
<dbReference type="OrthoDB" id="2440066at2"/>
<dbReference type="AlphaFoldDB" id="A0A4P7A1S8"/>